<proteinExistence type="predicted"/>
<evidence type="ECO:0000256" key="1">
    <source>
        <dbReference type="SAM" id="MobiDB-lite"/>
    </source>
</evidence>
<dbReference type="EMBL" id="JAFDVH010000024">
    <property type="protein sequence ID" value="KAG7455135.1"/>
    <property type="molecule type" value="Genomic_DNA"/>
</dbReference>
<gene>
    <name evidence="2" type="ORF">MATL_G00253260</name>
</gene>
<dbReference type="AlphaFoldDB" id="A0A9D3SUG0"/>
<comment type="caution">
    <text evidence="2">The sequence shown here is derived from an EMBL/GenBank/DDBJ whole genome shotgun (WGS) entry which is preliminary data.</text>
</comment>
<protein>
    <submittedName>
        <fullName evidence="2">Uncharacterized protein</fullName>
    </submittedName>
</protein>
<reference evidence="2" key="1">
    <citation type="submission" date="2021-01" db="EMBL/GenBank/DDBJ databases">
        <authorList>
            <person name="Zahm M."/>
            <person name="Roques C."/>
            <person name="Cabau C."/>
            <person name="Klopp C."/>
            <person name="Donnadieu C."/>
            <person name="Jouanno E."/>
            <person name="Lampietro C."/>
            <person name="Louis A."/>
            <person name="Herpin A."/>
            <person name="Echchiki A."/>
            <person name="Berthelot C."/>
            <person name="Parey E."/>
            <person name="Roest-Crollius H."/>
            <person name="Braasch I."/>
            <person name="Postlethwait J."/>
            <person name="Bobe J."/>
            <person name="Montfort J."/>
            <person name="Bouchez O."/>
            <person name="Begum T."/>
            <person name="Mejri S."/>
            <person name="Adams A."/>
            <person name="Chen W.-J."/>
            <person name="Guiguen Y."/>
        </authorList>
    </citation>
    <scope>NUCLEOTIDE SEQUENCE</scope>
    <source>
        <strain evidence="2">YG-15Mar2019-1</strain>
        <tissue evidence="2">Brain</tissue>
    </source>
</reference>
<sequence>MLVSRFRYLGIRPAHALGISMCRKRSAEERGITWRDGTHFDVQLKAHTTEYQDKLNRPTYIVWTKGTVSKLHVRAARSRLAPSSRAGPGADATMSGTSLTRAQ</sequence>
<name>A0A9D3SUG0_MEGAT</name>
<accession>A0A9D3SUG0</accession>
<evidence type="ECO:0000313" key="2">
    <source>
        <dbReference type="EMBL" id="KAG7455135.1"/>
    </source>
</evidence>
<feature type="region of interest" description="Disordered" evidence="1">
    <location>
        <begin position="78"/>
        <end position="103"/>
    </location>
</feature>
<organism evidence="2 3">
    <name type="scientific">Megalops atlanticus</name>
    <name type="common">Tarpon</name>
    <name type="synonym">Clupea gigantea</name>
    <dbReference type="NCBI Taxonomy" id="7932"/>
    <lineage>
        <taxon>Eukaryota</taxon>
        <taxon>Metazoa</taxon>
        <taxon>Chordata</taxon>
        <taxon>Craniata</taxon>
        <taxon>Vertebrata</taxon>
        <taxon>Euteleostomi</taxon>
        <taxon>Actinopterygii</taxon>
        <taxon>Neopterygii</taxon>
        <taxon>Teleostei</taxon>
        <taxon>Elopiformes</taxon>
        <taxon>Megalopidae</taxon>
        <taxon>Megalops</taxon>
    </lineage>
</organism>
<dbReference type="Proteomes" id="UP001046870">
    <property type="component" value="Chromosome 24"/>
</dbReference>
<keyword evidence="3" id="KW-1185">Reference proteome</keyword>
<feature type="compositionally biased region" description="Polar residues" evidence="1">
    <location>
        <begin position="94"/>
        <end position="103"/>
    </location>
</feature>
<evidence type="ECO:0000313" key="3">
    <source>
        <dbReference type="Proteomes" id="UP001046870"/>
    </source>
</evidence>